<feature type="compositionally biased region" description="Acidic residues" evidence="1">
    <location>
        <begin position="65"/>
        <end position="74"/>
    </location>
</feature>
<keyword evidence="4" id="KW-1185">Reference proteome</keyword>
<dbReference type="EMBL" id="JASNQZ010000015">
    <property type="protein sequence ID" value="KAL0946629.1"/>
    <property type="molecule type" value="Genomic_DNA"/>
</dbReference>
<feature type="domain" description="GYF" evidence="2">
    <location>
        <begin position="339"/>
        <end position="396"/>
    </location>
</feature>
<dbReference type="SUPFAM" id="SSF55277">
    <property type="entry name" value="GYF domain"/>
    <property type="match status" value="1"/>
</dbReference>
<evidence type="ECO:0000256" key="1">
    <source>
        <dbReference type="SAM" id="MobiDB-lite"/>
    </source>
</evidence>
<feature type="region of interest" description="Disordered" evidence="1">
    <location>
        <begin position="198"/>
        <end position="233"/>
    </location>
</feature>
<dbReference type="InterPro" id="IPR039905">
    <property type="entry name" value="CD2BP2/Lin1"/>
</dbReference>
<feature type="compositionally biased region" description="Basic and acidic residues" evidence="1">
    <location>
        <begin position="209"/>
        <end position="225"/>
    </location>
</feature>
<name>A0ABR3ITR8_9AGAR</name>
<organism evidence="3 4">
    <name type="scientific">Hohenbuehelia grisea</name>
    <dbReference type="NCBI Taxonomy" id="104357"/>
    <lineage>
        <taxon>Eukaryota</taxon>
        <taxon>Fungi</taxon>
        <taxon>Dikarya</taxon>
        <taxon>Basidiomycota</taxon>
        <taxon>Agaricomycotina</taxon>
        <taxon>Agaricomycetes</taxon>
        <taxon>Agaricomycetidae</taxon>
        <taxon>Agaricales</taxon>
        <taxon>Pleurotineae</taxon>
        <taxon>Pleurotaceae</taxon>
        <taxon>Hohenbuehelia</taxon>
    </lineage>
</organism>
<accession>A0ABR3ITR8</accession>
<feature type="compositionally biased region" description="Acidic residues" evidence="1">
    <location>
        <begin position="130"/>
        <end position="144"/>
    </location>
</feature>
<dbReference type="PROSITE" id="PS50829">
    <property type="entry name" value="GYF"/>
    <property type="match status" value="1"/>
</dbReference>
<dbReference type="Proteomes" id="UP001556367">
    <property type="component" value="Unassembled WGS sequence"/>
</dbReference>
<evidence type="ECO:0000313" key="3">
    <source>
        <dbReference type="EMBL" id="KAL0946629.1"/>
    </source>
</evidence>
<proteinExistence type="predicted"/>
<comment type="caution">
    <text evidence="3">The sequence shown here is derived from an EMBL/GenBank/DDBJ whole genome shotgun (WGS) entry which is preliminary data.</text>
</comment>
<feature type="compositionally biased region" description="Basic residues" evidence="1">
    <location>
        <begin position="258"/>
        <end position="268"/>
    </location>
</feature>
<dbReference type="InterPro" id="IPR035445">
    <property type="entry name" value="GYF-like_dom_sf"/>
</dbReference>
<dbReference type="Pfam" id="PF02213">
    <property type="entry name" value="GYF"/>
    <property type="match status" value="1"/>
</dbReference>
<evidence type="ECO:0000259" key="2">
    <source>
        <dbReference type="PROSITE" id="PS50829"/>
    </source>
</evidence>
<dbReference type="PANTHER" id="PTHR13138">
    <property type="entry name" value="PROTEIN LIN1"/>
    <property type="match status" value="1"/>
</dbReference>
<dbReference type="Gene3D" id="3.30.1490.40">
    <property type="match status" value="1"/>
</dbReference>
<reference evidence="4" key="1">
    <citation type="submission" date="2024-06" db="EMBL/GenBank/DDBJ databases">
        <title>Multi-omics analyses provide insights into the biosynthesis of the anticancer antibiotic pleurotin in Hohenbuehelia grisea.</title>
        <authorList>
            <person name="Weaver J.A."/>
            <person name="Alberti F."/>
        </authorList>
    </citation>
    <scope>NUCLEOTIDE SEQUENCE [LARGE SCALE GENOMIC DNA]</scope>
    <source>
        <strain evidence="4">T-177</strain>
    </source>
</reference>
<gene>
    <name evidence="3" type="ORF">HGRIS_012824</name>
</gene>
<feature type="region of interest" description="Disordered" evidence="1">
    <location>
        <begin position="1"/>
        <end position="154"/>
    </location>
</feature>
<sequence length="396" mass="43929">MPPRAGQKRAAGGNADASSSQSSLHASKKTRFVESEDDPVNFAEQVDSALEDTARRRGRVKNEGYDSDSSDDGEGVVLSRKKGADDDDDMFAMDDKEDGAGAESGSGKKKKEEFMRLGDIEGQEFRDDGEGASDDESEPEDEDDAERRKKAGMGYELSSFNMREEMEEGKFTEDGMYVRSFDAHAVHDRWMEGVDEKSIKQARKRKRMLEKQQEEKIKAEERELAESGGKGSMEKELLSLLKKGETVLEALQRIGARVKKPKAGSKSKSKADESNGAVDPKQKKAQADIDHITHLASNIMSLGDTDIYSKTYEELVRAVRSAGNVSPSWIPPSADVKYEYKWDVPEVVGQNAATFGPFSEEEMKAWYKASYFGDAGEKVKVRPADGEWGSWDDVIQ</sequence>
<feature type="compositionally biased region" description="Low complexity" evidence="1">
    <location>
        <begin position="10"/>
        <end position="25"/>
    </location>
</feature>
<feature type="compositionally biased region" description="Basic and acidic residues" evidence="1">
    <location>
        <begin position="52"/>
        <end position="64"/>
    </location>
</feature>
<evidence type="ECO:0000313" key="4">
    <source>
        <dbReference type="Proteomes" id="UP001556367"/>
    </source>
</evidence>
<feature type="region of interest" description="Disordered" evidence="1">
    <location>
        <begin position="258"/>
        <end position="286"/>
    </location>
</feature>
<dbReference type="InterPro" id="IPR003169">
    <property type="entry name" value="GYF"/>
</dbReference>
<protein>
    <recommendedName>
        <fullName evidence="2">GYF domain-containing protein</fullName>
    </recommendedName>
</protein>
<feature type="compositionally biased region" description="Acidic residues" evidence="1">
    <location>
        <begin position="85"/>
        <end position="97"/>
    </location>
</feature>
<dbReference type="PANTHER" id="PTHR13138:SF3">
    <property type="entry name" value="CD2 ANTIGEN CYTOPLASMIC TAIL-BINDING PROTEIN 2"/>
    <property type="match status" value="1"/>
</dbReference>
<feature type="compositionally biased region" description="Basic and acidic residues" evidence="1">
    <location>
        <begin position="110"/>
        <end position="129"/>
    </location>
</feature>